<keyword evidence="2" id="KW-1185">Reference proteome</keyword>
<protein>
    <submittedName>
        <fullName evidence="1">Uncharacterized protein</fullName>
    </submittedName>
</protein>
<dbReference type="Proteomes" id="UP001054821">
    <property type="component" value="Chromosome 1"/>
</dbReference>
<proteinExistence type="predicted"/>
<accession>A0AAD4ZM70</accession>
<comment type="caution">
    <text evidence="1">The sequence shown here is derived from an EMBL/GenBank/DDBJ whole genome shotgun (WGS) entry which is preliminary data.</text>
</comment>
<evidence type="ECO:0000313" key="1">
    <source>
        <dbReference type="EMBL" id="KAI5350616.1"/>
    </source>
</evidence>
<evidence type="ECO:0000313" key="2">
    <source>
        <dbReference type="Proteomes" id="UP001054821"/>
    </source>
</evidence>
<dbReference type="EMBL" id="JAJFAZ020000001">
    <property type="protein sequence ID" value="KAI5350616.1"/>
    <property type="molecule type" value="Genomic_DNA"/>
</dbReference>
<name>A0AAD4ZM70_PRUDU</name>
<reference evidence="1 2" key="1">
    <citation type="journal article" date="2022" name="G3 (Bethesda)">
        <title>Whole-genome sequence and methylome profiling of the almond [Prunus dulcis (Mill.) D.A. Webb] cultivar 'Nonpareil'.</title>
        <authorList>
            <person name="D'Amico-Willman K.M."/>
            <person name="Ouma W.Z."/>
            <person name="Meulia T."/>
            <person name="Sideli G.M."/>
            <person name="Gradziel T.M."/>
            <person name="Fresnedo-Ramirez J."/>
        </authorList>
    </citation>
    <scope>NUCLEOTIDE SEQUENCE [LARGE SCALE GENOMIC DNA]</scope>
    <source>
        <strain evidence="1">Clone GOH B32 T37-40</strain>
    </source>
</reference>
<sequence length="67" mass="7455">METFLVVSLKDTKLVQQCAAFNGKPDYDTMPKPLTREEVLQMVEGINYKWGSKKGGSGTENDGDRVC</sequence>
<gene>
    <name evidence="1" type="ORF">L3X38_003507</name>
</gene>
<dbReference type="AlphaFoldDB" id="A0AAD4ZM70"/>
<organism evidence="1 2">
    <name type="scientific">Prunus dulcis</name>
    <name type="common">Almond</name>
    <name type="synonym">Amygdalus dulcis</name>
    <dbReference type="NCBI Taxonomy" id="3755"/>
    <lineage>
        <taxon>Eukaryota</taxon>
        <taxon>Viridiplantae</taxon>
        <taxon>Streptophyta</taxon>
        <taxon>Embryophyta</taxon>
        <taxon>Tracheophyta</taxon>
        <taxon>Spermatophyta</taxon>
        <taxon>Magnoliopsida</taxon>
        <taxon>eudicotyledons</taxon>
        <taxon>Gunneridae</taxon>
        <taxon>Pentapetalae</taxon>
        <taxon>rosids</taxon>
        <taxon>fabids</taxon>
        <taxon>Rosales</taxon>
        <taxon>Rosaceae</taxon>
        <taxon>Amygdaloideae</taxon>
        <taxon>Amygdaleae</taxon>
        <taxon>Prunus</taxon>
    </lineage>
</organism>